<feature type="chain" id="PRO_5001991641" evidence="1">
    <location>
        <begin position="20"/>
        <end position="497"/>
    </location>
</feature>
<comment type="caution">
    <text evidence="2">The sequence shown here is derived from an EMBL/GenBank/DDBJ whole genome shotgun (WGS) entry which is preliminary data.</text>
</comment>
<reference evidence="2 3" key="1">
    <citation type="submission" date="2013-09" db="EMBL/GenBank/DDBJ databases">
        <authorList>
            <person name="Zeng Z."/>
            <person name="Chen C."/>
        </authorList>
    </citation>
    <scope>NUCLEOTIDE SEQUENCE [LARGE SCALE GENOMIC DNA]</scope>
    <source>
        <strain evidence="2 3">WB 3.3-2</strain>
    </source>
</reference>
<keyword evidence="1" id="KW-0732">Signal</keyword>
<name>A0A0A2LZC0_9FLAO</name>
<evidence type="ECO:0000313" key="2">
    <source>
        <dbReference type="EMBL" id="KGO85692.1"/>
    </source>
</evidence>
<gene>
    <name evidence="2" type="ORF">Q765_14815</name>
</gene>
<dbReference type="RefSeq" id="WP_020213987.1">
    <property type="nucleotide sequence ID" value="NZ_JRLX01000017.1"/>
</dbReference>
<dbReference type="OrthoDB" id="1403331at2"/>
<evidence type="ECO:0000256" key="1">
    <source>
        <dbReference type="SAM" id="SignalP"/>
    </source>
</evidence>
<dbReference type="EMBL" id="JRLX01000017">
    <property type="protein sequence ID" value="KGO85692.1"/>
    <property type="molecule type" value="Genomic_DNA"/>
</dbReference>
<accession>A0A0A2LZC0</accession>
<dbReference type="STRING" id="1121895.GCA_000378485_02815"/>
<sequence length="497" mass="56919">MKKIIFSALLCLNLLAATAQDIPCTIQKSEVFKDEYRDSYIKSVEDDGSGGVVIGRNFYSSQNLYGYYFEHYDANMKLINELKYAPEDTQVAGFFIKGDKIYIIEFNYDKANNAVICSGSTANLSDFKFTKKVLFSLTKKEFEAVSFFQNFRMTPVVVTNSSKTAFCVSTTVNDAGLGKKVHKVHIYDMDFNLKISHAFKTDTNERDFRRENIQISQDGTVAYFLNNTEKPDRQMQKTGGKYHYELIRVTANDVKTQVLETNEHIATSLKMIFKKDVLACVGFYSYKNERKYSGICYFDMDPVTLQVKTSKFNTFTEQFMAEKYGKDKDSELKQIHTIGMQLNDNNEIVVNAEETDTETPSTFSLRDNIIYAKLANNGDVIWARSINKRQTAYGLETYTSYTPVFKGNETFLFINTSEKPKLGNYEKVQFFQKAGREGGLTLIRIKDNGDFDYKNLFEYSKNDVPFMVSKGGITKQGNSIYFIGSRDKKKQLLKLTI</sequence>
<keyword evidence="3" id="KW-1185">Reference proteome</keyword>
<dbReference type="AlphaFoldDB" id="A0A0A2LZC0"/>
<dbReference type="Proteomes" id="UP000030152">
    <property type="component" value="Unassembled WGS sequence"/>
</dbReference>
<proteinExistence type="predicted"/>
<protein>
    <submittedName>
        <fullName evidence="2">Uncharacterized protein</fullName>
    </submittedName>
</protein>
<organism evidence="2 3">
    <name type="scientific">Flavobacterium rivuli WB 3.3-2 = DSM 21788</name>
    <dbReference type="NCBI Taxonomy" id="1121895"/>
    <lineage>
        <taxon>Bacteria</taxon>
        <taxon>Pseudomonadati</taxon>
        <taxon>Bacteroidota</taxon>
        <taxon>Flavobacteriia</taxon>
        <taxon>Flavobacteriales</taxon>
        <taxon>Flavobacteriaceae</taxon>
        <taxon>Flavobacterium</taxon>
    </lineage>
</organism>
<feature type="signal peptide" evidence="1">
    <location>
        <begin position="1"/>
        <end position="19"/>
    </location>
</feature>
<dbReference type="eggNOG" id="ENOG502ZA6F">
    <property type="taxonomic scope" value="Bacteria"/>
</dbReference>
<evidence type="ECO:0000313" key="3">
    <source>
        <dbReference type="Proteomes" id="UP000030152"/>
    </source>
</evidence>